<reference evidence="2 3" key="1">
    <citation type="submission" date="2019-07" db="EMBL/GenBank/DDBJ databases">
        <title>The draft genome sequence of Aquimarina algiphila M91.</title>
        <authorList>
            <person name="Meng X."/>
        </authorList>
    </citation>
    <scope>NUCLEOTIDE SEQUENCE [LARGE SCALE GENOMIC DNA]</scope>
    <source>
        <strain evidence="2 3">M91</strain>
    </source>
</reference>
<sequence length="59" mass="6508">MMIKKSLFLLAIVTTLFSCEAESFDESIATIENTPQETPDVEPGKIIDTYIENDGGLNN</sequence>
<dbReference type="RefSeq" id="WP_109437147.1">
    <property type="nucleotide sequence ID" value="NZ_CANLFO010000001.1"/>
</dbReference>
<feature type="signal peptide" evidence="1">
    <location>
        <begin position="1"/>
        <end position="20"/>
    </location>
</feature>
<keyword evidence="3" id="KW-1185">Reference proteome</keyword>
<evidence type="ECO:0008006" key="4">
    <source>
        <dbReference type="Google" id="ProtNLM"/>
    </source>
</evidence>
<feature type="chain" id="PRO_5021916243" description="Secreted protein" evidence="1">
    <location>
        <begin position="21"/>
        <end position="59"/>
    </location>
</feature>
<evidence type="ECO:0000313" key="3">
    <source>
        <dbReference type="Proteomes" id="UP000318833"/>
    </source>
</evidence>
<name>A0A554VQ80_9FLAO</name>
<evidence type="ECO:0000256" key="1">
    <source>
        <dbReference type="SAM" id="SignalP"/>
    </source>
</evidence>
<dbReference type="AlphaFoldDB" id="A0A554VQ80"/>
<dbReference type="PROSITE" id="PS51257">
    <property type="entry name" value="PROKAR_LIPOPROTEIN"/>
    <property type="match status" value="1"/>
</dbReference>
<organism evidence="2 3">
    <name type="scientific">Aquimarina algiphila</name>
    <dbReference type="NCBI Taxonomy" id="2047982"/>
    <lineage>
        <taxon>Bacteria</taxon>
        <taxon>Pseudomonadati</taxon>
        <taxon>Bacteroidota</taxon>
        <taxon>Flavobacteriia</taxon>
        <taxon>Flavobacteriales</taxon>
        <taxon>Flavobacteriaceae</taxon>
        <taxon>Aquimarina</taxon>
    </lineage>
</organism>
<comment type="caution">
    <text evidence="2">The sequence shown here is derived from an EMBL/GenBank/DDBJ whole genome shotgun (WGS) entry which is preliminary data.</text>
</comment>
<proteinExistence type="predicted"/>
<evidence type="ECO:0000313" key="2">
    <source>
        <dbReference type="EMBL" id="TSE10690.1"/>
    </source>
</evidence>
<protein>
    <recommendedName>
        <fullName evidence="4">Secreted protein</fullName>
    </recommendedName>
</protein>
<dbReference type="Proteomes" id="UP000318833">
    <property type="component" value="Unassembled WGS sequence"/>
</dbReference>
<dbReference type="EMBL" id="VLNR01000005">
    <property type="protein sequence ID" value="TSE10690.1"/>
    <property type="molecule type" value="Genomic_DNA"/>
</dbReference>
<keyword evidence="1" id="KW-0732">Signal</keyword>
<gene>
    <name evidence="2" type="ORF">FOF46_03665</name>
</gene>
<accession>A0A554VQ80</accession>